<dbReference type="FunFam" id="1.10.418.10:FF:000037">
    <property type="entry name" value="nesprin-1 isoform X1"/>
    <property type="match status" value="1"/>
</dbReference>
<evidence type="ECO:0000256" key="13">
    <source>
        <dbReference type="SAM" id="Coils"/>
    </source>
</evidence>
<dbReference type="Pfam" id="PF25034">
    <property type="entry name" value="Spectrin_SYNE1"/>
    <property type="match status" value="1"/>
</dbReference>
<keyword evidence="10" id="KW-0009">Actin-binding</keyword>
<keyword evidence="4" id="KW-0963">Cytoplasm</keyword>
<feature type="coiled-coil region" evidence="13">
    <location>
        <begin position="2522"/>
        <end position="2549"/>
    </location>
</feature>
<keyword evidence="6" id="KW-0677">Repeat</keyword>
<feature type="coiled-coil region" evidence="13">
    <location>
        <begin position="5684"/>
        <end position="5718"/>
    </location>
</feature>
<comment type="subcellular location">
    <subcellularLocation>
        <location evidence="2">Cytoplasm</location>
        <location evidence="2">Cytoskeleton</location>
    </subcellularLocation>
    <subcellularLocation>
        <location evidence="1">Nucleus membrane</location>
    </subcellularLocation>
</comment>
<feature type="coiled-coil region" evidence="13">
    <location>
        <begin position="6157"/>
        <end position="6224"/>
    </location>
</feature>
<sequence>MHSPTRSAFSPIGSRITSIIPERHVISSRSISGCNGLEISIHSLQNEQERVQKKTFTKWVNIYLSLHEPPYFITDLFEDFKDGTKLIALLEVLSGQTLPIERGNKRAHFMSNVDNALKFLASRKIKLVNIRPLDIVDGNPTIILGLVWMLILFFQIQDSSMLDEDSKENRTKAKENLLEWVRKKITGFSTSSGLLRMIDNLDIRDFTSSWRDGLAFNALIYAIRPELIDVYRVKRMDVRQRLENAFVVAEQHLGVPRLIDAEDVDVTKPDEKSIMTYVAQFSRRFPDLAYVTEVKEFIEKQNQWKTFERKESKSPHFPGEKLKELKYLFDDTADRMNQWRNKLDANLPSDLRQIAEWINRAEEVLEHGININPSELTPEQNLERFNQFYEEHITIFMDKDVTSTRFQRLKRDPLIMNKQIAIEHLTNLDERLNIIMNNSEERGRYLDFEQTHWKIQIYFIQLENLMKFLNKKQGDFHQTEQLFNEYKRKIYDEKLVITIESLATELLHKAQNYSQLGKKDERIAKEFHAYCENIRKILKSAVVDLKTKEHILQETLDNWKIYQNSYDQLKKWLTEGEQILQRSLEEKLNYFANINHWSQTHEKLHKAIEYLMSVCDDEISANLRNKLLFINRRWIDIYNCVQTIEHDQTLEKKRNEFYTGRTNILDALDKIDREIKDYLPCTIKALKEQDNRLYKVQSGIDILNENIQTLVKLSQSISRDNNTINEMNSLIQTCYDKLRHIKEYLPLVLKRNKMMYGYLQKFDDDLQKCHQWFNETKQLISRYSIQVSVKRVEEFLEQHRNYFADIGYYQSLIESKGKLILTMKKSNEMFIPLNFSPIDEQYQHLTDTFEKISKQVTYWDNEFNQHCQLWKNFHQRLKHLQDWIDQAQNIVNEKQDDCVYLIRKHKDFFHIIDDEILHGFTKSGRELLHIRDKNEQKEIQYLIDTLELKWKTIVCYAPIRLLRLKFERIENIIVKELEQAENELNHELKQLEHQQDISEILRRHNEHFQLNNFHPTMEIHMRDLQTYADDIRTTEQGQTLVTHENEQINQRTIKLNNYWMHMQTKIDNVKRKLQIIPKKWRDYEEKFHQVETWMKTIERSINDTQNIELPFEQYKLIVNKFKNDAEQMNTISNYTKSLVSLLNELIEEQATDEPARHRQRLDTLLSHYKQLCISIEETSKYCYIIIPSKFLHENILQLSKSLTNISNISVNILNLSDVRNALQNQTQVHNNLQKFSPEVNELITHGTDLIKQPLVPKYVQQDVQTIQKVYNEKIQSAQDLVEKLQHLLNIWEHFDRNKCLYQQQIEQLNNEFLQLNTNRNSISSYQHEIDNAKKLQNCYINLKPLLKEMDEFIQTISSNNLLSYENLQILKHDYENMHEDLNEKLRIIEEILQDLINDNDRWRIFNDELKRLERVFKKIESTFDPKTFADKSLEEKQQLLERIRTDLAEYVHSLSILNSVNYNPESLHFRPKDYQNVINRLNQLRTFAETVSLNINHEEVQISECRTHVQASQRYIDQLQPWIEQAENYLSQHYDQSGSLNINDAKQLVDKHKEFLDEHRSMSIIYNNLNNEERNLSDQNELKSLIKSLSIRWIEIERKSDELTSKYDSQYRAWILYDSELNAFRNKILSEFEQQINHLISNDIVKLYDLNQINTLINDLRLLEENLHHHTSDYNRLHKQMNDVRLYCTSEGQHELNEEQIRIETRWNQLNRLITDKIHETEHLYESRTSFHNRFESFERSIRNIGEQIENNGQIQTSNWNQTYENLQRIQNELQSIQPLLITVGHELADLEVAGLPKNELQTIQNTYEAHRQRLNTYEIILQKRIDLLKRFENHLISSNDIRAKFQDIHDTLQQKQQLKIHDIDLLKNQIQHNMNDLRTIQSESSILDRLMEESNTTITDSTTNRTLFFTVETRSIQNLVDMIENKLIQRRAQTEEIDQLVEDFTQAQTHLLQRINVLSNELRSARLAGYAISDIESLMVIIKHLQGEIEHELDPLFKQLIQKSVNTAIENEDMIQKSQTEWEKLNIEVNERLHVLQRAQTLYSEIDLLRKQVETTINRVDMLLNETITSSNSLQQAKDHLNKLKQIELDQYKSAEHDMMICQKRCDEFISLLIPWYDMDWSKFFDLSELLVRMRDTFDINLRHHIKHTETICNYLQSIKKLRDEIDSKIQKLDELLSKVSDNIDQDHFLEIIQIQRPIINNLFTQFDEHLTCIKLNCDQPYFDELDQYRHNIHERLQNFDYEINQFIEKERRLQDESTKLLTDLESINPFLLNLTKEIQNYENMFTETESIENFIKLHQEIKQIQNELLLFNNSKIQQLNDDIQQYTNNNIRHESTQLSTALMKINNRYRFMTQDLNRFLERIDERIENETNHSIENYREFIESLRNKLTRIRSDHRLTIDVKQRLINEIAQSLTNGRVYVYQTIEEIKQTRNLLNNEYNTKEIDDECQAIDDEWNEFLSDFDDQKQEINHIENGIQTLDSEIHRIHHWLKEQENSFQLMIANQSTLELKLDKLEQIKILIENLETYVDLKEDLKKLENKVSIVSLTHNYNQYIDRRQQLLSNAQDALIQVSEAVKYHAEFDEISQRFNQWITDVENQLEQHTSTNEIESNYAIDEHYRSVENLINENIDGESLLSNLDDCFEQILKTTSIEGRTQIKYLLTKHQTRWSNYNIKQKELKQILHNIKMDRMEFDETLNELNYWIIEHYSKLDELTNNLSLRDENRKRLYQLKNFSNDINVKQTLINKLKGRIVENDRFNLIEENLNEFEKELEIRTNSLEEYLRIQISIEDNKQLTMEKLKFLMDRLSLCTKTNCDFDTLQSRLNKIEEYKNELESLEKDFEQSYEQYQSVVELKLLSMIKLHYQQNFEQMHLVIENGKQTIERAILELNYLCDIWFQYDKHNQLFVAWLNQTENHLNEYLTINNDNEQHTIEYLNKLSENIADKDKQLKKLEELELSITDYDWSRQAHNTSILRQRIIVLLGQCDRQLERAQQSANFNQQWENLLSIVNKSFEDYQRTLNEIHQEQTFLIHLDTIQDIQQLRIQCEQDMKQLETFATTGYIHSNKKESNRTEIRTLKIQLNELNELFSTIQQDLQTRSQACELVQTCIDEINLFLDTLPIQSDNNETPTSTLIKNLHDELNQFDIKSKRLRTIDPFLSHCTTELMRTFESMTNRFQLRRKELEVIINENESLYTRQQEFDILLIDLERNVTYLTSNYETFENIQRDNQRELEIKLDKHRQLFQSIEELNKQLINIRSKFYEGGSKQIFDESIEKRLNHLEENLSNLQDRATQTVTFITSIKLQCEQIITDIKQMNDWLKLTDQQLNKYLVINLNTAEDKNDAAKRLFGKLDEFIAQENVRQQIRQRADDLFNTLDDAPLQANLDDLDRTFLTLQQQIQHRYETLNRAGHHHSDYDQRLYNLLEAFSSLQTTFRNIQHEENNSNILFQLKNFKTERDDFEEELRRMSYINEQIISETSIEGSENLKLKLKQFQTKWKTLNNDIQSFEEKLAQQDEEQRLVLNEQATIEETLNTIQQQLQNFDQQISHDDYIRQRLQQMTNILSNVEKFQSHLLSPSSSTDTTIVERAQHLSSYHEQLKTTTEKKIYELNQNEKYSNEIISYQHILQNLIDTCSIRLQTFRNEKSKNEIYIQRTMNIFEDHRNRLNDLIIKSKDLKTKLLDESFSEDITTILHDKINQIINDAEQCSENLIQTETECQYIQELINEQKKSIDDIQQSLFTIEQITDGFILKQSIDEKLLQKEELNKLQEQCLEYGNRLIQINVHLADNHIDDAQITMITNETKRKCDELIKHIQHLLRSCDEIINKQTTFDETYNDVRKSIESLHEKYQSSLELDSGVAELSALLSECDSLRDRLDFMTSSYNTIDTQLRTRHLSVTSTEQNHTMKGMLQQTKDEFNRLEQTLRSSKQTIESKQQRLQTLNKQLNDIEHEYELIIRRTKVSDKNEIIKDDQYEYKEECQRRKLIIQDIEPKQNRLQIIINEANDLNDLQLVNNAKRLVDQFDHLCQDLLIHLDECERRYQMLQKFSNECSTLQQSLQTIQNELSPILDTYGDKQILEDKFKKLIDIKNNYQDLTPTLEHVEQMANEVLNIVSQNGKLSIRREWERIQTKSHHMNTTLIKIEQQLQNCIQDWLSYLQDSEQLSIDLNQLELSLKLIDIRIQNDGQTSIDILQNMKNDFDNIENKLNNLYRFTSDLSQRTQETVLLEHLQQLQRFLQQLKILFKELLRRATDGQIKYSLYSQQINTYNQLINKFENNLNEIINNMDMWNDNQSIYIETIKSISNDLQLLINDQSTIQRQLNLLNEITESLVDSVENPEHFRETYLTKLNQQTDLFQKVETAENQLNILLQQINDIKKIKTKIIDSHINIERKFKQINEFISTINIDEKQERLILSQTVLEMLNETDNHLHDFYNMINHFQPTIYEFTNEFEQIKSKHEQLYHETKILENRFRSEYTTLKQWIEIQQQLELILTKLTKDFDQITQYNTLIQLEEYSENLILNLNKQEHIENLFQQTKQIIECLDQSSQYSIIRTIEQYETRWKNFQERLNNKHEEIKKIHSQSTNLIQDCEIIMKKSINFILTLNDIQKDSTQLSKDKLDQLKTKHMQSLTSLTLIIENNLSSARDLSVILTNEPQIQNLIEQLIEIQNKLKEQYELILRQNEELVERFNISLHEHNNLERQLTTSLYDIEQCLSLTGDQFTHQTRQYLNEYETNQRSIIIDLQKLSDHNLLLSSDVKATEYFQERYNHLKEIHLNLEQKANNLRERVNVSLTINDKINDNIRQIKRKLVLYENDLQRLKTEIPNTVSDKRIRAESAVTVFNDLESLAEVIDELIRNAEHTCETSAENIQSLNGIKAQHEEMFNEFKEQVQNTNLYFNEHFNYGESARTLRSFITDVTTDLCNLDKKPISMIEETKELIESKITQVKRLNIRYDELQPILIRIQQCTASDGQQKLLDENQFLFDALHSLETQLSTIHSLCIEKQEVWIEFKIRFDTTYSSFNHLIELYQQNNENLDQLKDIQNELNLLQDHMNYLQQIKSIHFSFSTPNDNLFFFDTNIEHDLSQLQTDYRRKLNEINHQIDQLTENNIKSERLKNILQSIEDNLNSQERKLDTISNQRQSDNELLFENLTELFQQIEKIQVELKETSKTINQFSNENSIGQLKSKFETLQTISNNEYIHLNRLINEYKSFNQISINSKELKEQINECIVNISQYADNRSRITSPEFEQRSPFEQLVQLNIFKNQIQEQLDIIEHHTTVTSKFIQGRIEQLHEDIVSLKEEIDSILDKENETKSIQMKVDQLIETLQNELHRHPTFTSLLIPDTLETYEKLSNNYFRTLDHLKNELETTIEQFQDTGLHRQYTSRLNQIKEQIETIVLNIKKHTEYLQQGLSEQNLLQDKLHTIIEDLDNCENQLVNTTIMKEHQLEQKLQEVKIVFDIIETIFNNVNSESQNLEENYSIPQSQTQIKDIQLRIQRVSRLIQETSEYLNKIHMKKEECDVLLNQLKYWIELKQNSFSNLSQLINENDTQILETKLRHIQNEYDTMQDGYTLLKSIETLQNQLITINTDEDNQNITKLIEDCHKQLKSCDLSYIETINTLKQIQMNRKKFDNSYQEIEYTINDQRILFEQFIDNNQNILPDHLNQQIEILKTLQKENQTKTDSMIETLKDTTKEIQINENKIEQLIHNNEQLKSDILNEIDQRESLLSQYTLFLNEITQTQINAMSLSEQPNRSISDEDYTKIKHSSETIFESFDSTSSIGHRLLQDYSQYTQLCHSIQSILESHEQNRQTFEFTMKQTDNDYQTSIAIRQEQGEMIENLQKQLLNLEHVVNQTSELDNVQVLDQTYEELNTHLETIRLKVNSMKSDVDNQHISTLNNIQQHLETVSNRNQQHLDTTRPILLEKQSQTELLESTLTWLINIMKNLTTISIEPISIQYDQTLNRLKDMSNEIQLKLSQIEQIDLILNNDPIFKQNHLQLLTYLQNTQENISKLITDREQIQSSAQILDENVLLISQNIKTLRNNLEHYRLSTNNISEFQEFIEIINHEETQLNICLEALNELNPNLNDIDRNEYTSHIRSVENQITDIKQRLNHIENITIEHQIKYENFEENLQEFIRNIDPFQQTLQTRLIDVTIDDMGIIDNLNRDIQSEEARLNTLRNKYKILAPDLNDQQREKAETVIHKIETELEQLQEQIEKRKERLNVLAHQRQEFDQASQRVTHWYEDKQRLFSFDQMIPLKINEIERIQKKFDDTLNELNSQRATLENIVKLSHDIKQGYSREGQNNLDLHIDELSRKLNNLEESIHNRNRQLNGANEQRREFDRIMNQFNEWIKNTEQQVKDHLANDLQQNTNGLKEKHKSIQVLLQSARDRTNEFEDLTRVYTIVSSTLNDTDRITLDEKFTLLKEKYNRLFDNLTERLNLLDEANHERNEFDNQIEQVQDLYQQLRNDFLQIKQQSVDNNDTFISNESRLEQYKEVLERLDDTNNRLKELIRIQRLLTSKGHRIDFRIGGELNGNLKNLEGQIHNELERTERVLQTESDFHHIEKEFEIYLQVSSDELKSAQQQQQDKDISYQTVSDRLQQGEHELSKLIQLSERLKNELPRYQYEQLQHTIQIRQERLQSLVKTCQQARGEHERMIKTQTKLNEELITINDWFQRLIHDLTQPLDLNLSLNNLSDIQDSILQLDASIDQRLSRFNQSFNDELKINSLNDKEIHERLNTLDELKHQVKTHLKNRRDILDETQQQMTEYIKLTNDVKTIICDTDFKLAPFFDGYDRNRLDEHERELNTFEQICNEQTNRLVEAHKLVDIFRLHLRTNAKDLCDSQLRNFHQTIEDLETRIHQRRKELDEIRLKSDRFNSSIVHLQSDTDRLLHMIEKAPDSAETLVTEIDTTFSALQYLGRDLKKSLDVSSSTDIDRELKDMASSVESIRDSLDRAKKSYEENEAIRERIEKTLNKIKIFINRKQQELNQSADSAYISIDLSRRSMEMK</sequence>
<dbReference type="SUPFAM" id="SSF46966">
    <property type="entry name" value="Spectrin repeat"/>
    <property type="match status" value="9"/>
</dbReference>
<evidence type="ECO:0000256" key="10">
    <source>
        <dbReference type="ARBA" id="ARBA00023203"/>
    </source>
</evidence>
<feature type="coiled-coil region" evidence="13">
    <location>
        <begin position="6086"/>
        <end position="6113"/>
    </location>
</feature>
<evidence type="ECO:0000256" key="8">
    <source>
        <dbReference type="ARBA" id="ARBA00023054"/>
    </source>
</evidence>
<feature type="coiled-coil region" evidence="13">
    <location>
        <begin position="5278"/>
        <end position="5305"/>
    </location>
</feature>
<dbReference type="PROSITE" id="PS00020">
    <property type="entry name" value="ACTININ_2"/>
    <property type="match status" value="1"/>
</dbReference>
<dbReference type="PROSITE" id="PS50021">
    <property type="entry name" value="CH"/>
    <property type="match status" value="2"/>
</dbReference>
<dbReference type="GO" id="GO:0005640">
    <property type="term" value="C:nuclear outer membrane"/>
    <property type="evidence" value="ECO:0007669"/>
    <property type="project" value="TreeGrafter"/>
</dbReference>
<dbReference type="GO" id="GO:0005856">
    <property type="term" value="C:cytoskeleton"/>
    <property type="evidence" value="ECO:0007669"/>
    <property type="project" value="UniProtKB-SubCell"/>
</dbReference>
<protein>
    <recommendedName>
        <fullName evidence="14">Calponin-homology (CH) domain-containing protein</fullName>
    </recommendedName>
</protein>
<dbReference type="InterPro" id="IPR052403">
    <property type="entry name" value="LINC-complex_assoc"/>
</dbReference>
<feature type="coiled-coil region" evidence="13">
    <location>
        <begin position="3068"/>
        <end position="3095"/>
    </location>
</feature>
<evidence type="ECO:0000256" key="9">
    <source>
        <dbReference type="ARBA" id="ARBA00023136"/>
    </source>
</evidence>
<dbReference type="GO" id="GO:0005737">
    <property type="term" value="C:cytoplasm"/>
    <property type="evidence" value="ECO:0007669"/>
    <property type="project" value="TreeGrafter"/>
</dbReference>
<feature type="non-terminal residue" evidence="15">
    <location>
        <position position="1"/>
    </location>
</feature>
<dbReference type="GO" id="GO:0034993">
    <property type="term" value="C:meiotic nuclear membrane microtubule tethering complex"/>
    <property type="evidence" value="ECO:0007669"/>
    <property type="project" value="TreeGrafter"/>
</dbReference>
<feature type="coiled-coil region" evidence="13">
    <location>
        <begin position="6842"/>
        <end position="6869"/>
    </location>
</feature>
<dbReference type="InterPro" id="IPR001589">
    <property type="entry name" value="Actinin_actin-bd_CS"/>
</dbReference>
<dbReference type="SUPFAM" id="SSF47576">
    <property type="entry name" value="Calponin-homology domain, CH-domain"/>
    <property type="match status" value="1"/>
</dbReference>
<feature type="coiled-coil region" evidence="13">
    <location>
        <begin position="5084"/>
        <end position="5174"/>
    </location>
</feature>
<feature type="coiled-coil region" evidence="13">
    <location>
        <begin position="6421"/>
        <end position="6510"/>
    </location>
</feature>
<dbReference type="Pfam" id="PF00307">
    <property type="entry name" value="CH"/>
    <property type="match status" value="2"/>
</dbReference>
<evidence type="ECO:0000256" key="2">
    <source>
        <dbReference type="ARBA" id="ARBA00004245"/>
    </source>
</evidence>
<feature type="coiled-coil region" evidence="13">
    <location>
        <begin position="4764"/>
        <end position="4819"/>
    </location>
</feature>
<dbReference type="SMART" id="SM00150">
    <property type="entry name" value="SPEC"/>
    <property type="match status" value="7"/>
</dbReference>
<feature type="coiled-coil region" evidence="13">
    <location>
        <begin position="4654"/>
        <end position="4685"/>
    </location>
</feature>
<feature type="coiled-coil region" evidence="13">
    <location>
        <begin position="2818"/>
        <end position="2848"/>
    </location>
</feature>
<evidence type="ECO:0000256" key="7">
    <source>
        <dbReference type="ARBA" id="ARBA00022989"/>
    </source>
</evidence>
<reference evidence="15" key="1">
    <citation type="submission" date="2021-02" db="EMBL/GenBank/DDBJ databases">
        <authorList>
            <person name="Nowell W R."/>
        </authorList>
    </citation>
    <scope>NUCLEOTIDE SEQUENCE</scope>
</reference>
<feature type="coiled-coil region" evidence="13">
    <location>
        <begin position="3230"/>
        <end position="3291"/>
    </location>
</feature>
<feature type="coiled-coil region" evidence="13">
    <location>
        <begin position="970"/>
        <end position="997"/>
    </location>
</feature>
<evidence type="ECO:0000256" key="6">
    <source>
        <dbReference type="ARBA" id="ARBA00022737"/>
    </source>
</evidence>
<accession>A0A818KBJ3</accession>
<feature type="coiled-coil region" evidence="13">
    <location>
        <begin position="5826"/>
        <end position="5853"/>
    </location>
</feature>
<dbReference type="InterPro" id="IPR018159">
    <property type="entry name" value="Spectrin/alpha-actinin"/>
</dbReference>
<dbReference type="InterPro" id="IPR001715">
    <property type="entry name" value="CH_dom"/>
</dbReference>
<evidence type="ECO:0000259" key="14">
    <source>
        <dbReference type="PROSITE" id="PS50021"/>
    </source>
</evidence>
<feature type="coiled-coil region" evidence="13">
    <location>
        <begin position="3490"/>
        <end position="3545"/>
    </location>
</feature>
<evidence type="ECO:0000256" key="12">
    <source>
        <dbReference type="ARBA" id="ARBA00023242"/>
    </source>
</evidence>
<dbReference type="PANTHER" id="PTHR47535">
    <property type="entry name" value="MUSCLE-SPECIFIC PROTEIN 300 KDA, ISOFORM G"/>
    <property type="match status" value="1"/>
</dbReference>
<evidence type="ECO:0000256" key="4">
    <source>
        <dbReference type="ARBA" id="ARBA00022490"/>
    </source>
</evidence>
<comment type="caution">
    <text evidence="15">The sequence shown here is derived from an EMBL/GenBank/DDBJ whole genome shotgun (WGS) entry which is preliminary data.</text>
</comment>
<organism evidence="15 16">
    <name type="scientific">Adineta steineri</name>
    <dbReference type="NCBI Taxonomy" id="433720"/>
    <lineage>
        <taxon>Eukaryota</taxon>
        <taxon>Metazoa</taxon>
        <taxon>Spiralia</taxon>
        <taxon>Gnathifera</taxon>
        <taxon>Rotifera</taxon>
        <taxon>Eurotatoria</taxon>
        <taxon>Bdelloidea</taxon>
        <taxon>Adinetida</taxon>
        <taxon>Adinetidae</taxon>
        <taxon>Adineta</taxon>
    </lineage>
</organism>
<dbReference type="Gene3D" id="1.10.418.10">
    <property type="entry name" value="Calponin-like domain"/>
    <property type="match status" value="2"/>
</dbReference>
<feature type="coiled-coil region" evidence="13">
    <location>
        <begin position="3909"/>
        <end position="3957"/>
    </location>
</feature>
<gene>
    <name evidence="15" type="ORF">OXD698_LOCUS4062</name>
</gene>
<dbReference type="SMART" id="SM00033">
    <property type="entry name" value="CH"/>
    <property type="match status" value="2"/>
</dbReference>
<dbReference type="GO" id="GO:0007097">
    <property type="term" value="P:nuclear migration"/>
    <property type="evidence" value="ECO:0007669"/>
    <property type="project" value="TreeGrafter"/>
</dbReference>
<feature type="coiled-coil region" evidence="13">
    <location>
        <begin position="4190"/>
        <end position="4289"/>
    </location>
</feature>
<evidence type="ECO:0000256" key="3">
    <source>
        <dbReference type="ARBA" id="ARBA00008619"/>
    </source>
</evidence>
<evidence type="ECO:0000313" key="16">
    <source>
        <dbReference type="Proteomes" id="UP000663844"/>
    </source>
</evidence>
<dbReference type="InterPro" id="IPR036872">
    <property type="entry name" value="CH_dom_sf"/>
</dbReference>
<dbReference type="Proteomes" id="UP000663844">
    <property type="component" value="Unassembled WGS sequence"/>
</dbReference>
<feature type="coiled-coil region" evidence="13">
    <location>
        <begin position="6256"/>
        <end position="6333"/>
    </location>
</feature>
<dbReference type="GO" id="GO:0051015">
    <property type="term" value="F:actin filament binding"/>
    <property type="evidence" value="ECO:0007669"/>
    <property type="project" value="TreeGrafter"/>
</dbReference>
<keyword evidence="8 13" id="KW-0175">Coiled coil</keyword>
<dbReference type="PANTHER" id="PTHR47535:SF1">
    <property type="entry name" value="NESPRIN-1"/>
    <property type="match status" value="1"/>
</dbReference>
<feature type="coiled-coil region" evidence="13">
    <location>
        <begin position="5957"/>
        <end position="6018"/>
    </location>
</feature>
<name>A0A818KBJ3_9BILA</name>
<dbReference type="InterPro" id="IPR057057">
    <property type="entry name" value="Spectrin_SYNE1"/>
</dbReference>
<feature type="domain" description="Calponin-homology (CH)" evidence="14">
    <location>
        <begin position="50"/>
        <end position="155"/>
    </location>
</feature>
<evidence type="ECO:0000313" key="15">
    <source>
        <dbReference type="EMBL" id="CAF3553736.1"/>
    </source>
</evidence>
<evidence type="ECO:0000256" key="1">
    <source>
        <dbReference type="ARBA" id="ARBA00004126"/>
    </source>
</evidence>
<keyword evidence="5" id="KW-0812">Transmembrane</keyword>
<evidence type="ECO:0000256" key="11">
    <source>
        <dbReference type="ARBA" id="ARBA00023212"/>
    </source>
</evidence>
<dbReference type="PROSITE" id="PS00019">
    <property type="entry name" value="ACTININ_1"/>
    <property type="match status" value="1"/>
</dbReference>
<keyword evidence="11" id="KW-0206">Cytoskeleton</keyword>
<dbReference type="EMBL" id="CAJOAZ010000150">
    <property type="protein sequence ID" value="CAF3553736.1"/>
    <property type="molecule type" value="Genomic_DNA"/>
</dbReference>
<keyword evidence="9" id="KW-0472">Membrane</keyword>
<dbReference type="Gene3D" id="1.20.58.60">
    <property type="match status" value="11"/>
</dbReference>
<feature type="coiled-coil region" evidence="13">
    <location>
        <begin position="1364"/>
        <end position="1398"/>
    </location>
</feature>
<keyword evidence="7" id="KW-1133">Transmembrane helix</keyword>
<feature type="coiled-coil region" evidence="13">
    <location>
        <begin position="5021"/>
        <end position="5055"/>
    </location>
</feature>
<evidence type="ECO:0000256" key="5">
    <source>
        <dbReference type="ARBA" id="ARBA00022692"/>
    </source>
</evidence>
<dbReference type="CDD" id="cd00176">
    <property type="entry name" value="SPEC"/>
    <property type="match status" value="1"/>
</dbReference>
<keyword evidence="12" id="KW-0539">Nucleus</keyword>
<proteinExistence type="inferred from homology"/>
<feature type="domain" description="Calponin-homology (CH)" evidence="14">
    <location>
        <begin position="171"/>
        <end position="286"/>
    </location>
</feature>
<comment type="similarity">
    <text evidence="3">Belongs to the nesprin family.</text>
</comment>